<dbReference type="EMBL" id="BART01004536">
    <property type="protein sequence ID" value="GAG54444.1"/>
    <property type="molecule type" value="Genomic_DNA"/>
</dbReference>
<name>X0YET8_9ZZZZ</name>
<accession>X0YET8</accession>
<protein>
    <submittedName>
        <fullName evidence="1">Uncharacterized protein</fullName>
    </submittedName>
</protein>
<reference evidence="1" key="1">
    <citation type="journal article" date="2014" name="Front. Microbiol.">
        <title>High frequency of phylogenetically diverse reductive dehalogenase-homologous genes in deep subseafloor sedimentary metagenomes.</title>
        <authorList>
            <person name="Kawai M."/>
            <person name="Futagami T."/>
            <person name="Toyoda A."/>
            <person name="Takaki Y."/>
            <person name="Nishi S."/>
            <person name="Hori S."/>
            <person name="Arai W."/>
            <person name="Tsubouchi T."/>
            <person name="Morono Y."/>
            <person name="Uchiyama I."/>
            <person name="Ito T."/>
            <person name="Fujiyama A."/>
            <person name="Inagaki F."/>
            <person name="Takami H."/>
        </authorList>
    </citation>
    <scope>NUCLEOTIDE SEQUENCE</scope>
    <source>
        <strain evidence="1">Expedition CK06-06</strain>
    </source>
</reference>
<organism evidence="1">
    <name type="scientific">marine sediment metagenome</name>
    <dbReference type="NCBI Taxonomy" id="412755"/>
    <lineage>
        <taxon>unclassified sequences</taxon>
        <taxon>metagenomes</taxon>
        <taxon>ecological metagenomes</taxon>
    </lineage>
</organism>
<gene>
    <name evidence="1" type="ORF">S01H4_11306</name>
</gene>
<proteinExistence type="predicted"/>
<dbReference type="AlphaFoldDB" id="X0YET8"/>
<sequence>MDEAVSAVVVCWICSSTKFVDNHHIDCLRGKKSDETVPLCRRCHMTYHNYGLEWFDDAFLDKALELENKRRQIFGHPPLRKEGVKFHRSDYWYKVHGIKRKWDDSTMEIKEEKNLERFEQRMSRQGIEPLCGRDWLDKQLGR</sequence>
<comment type="caution">
    <text evidence="1">The sequence shown here is derived from an EMBL/GenBank/DDBJ whole genome shotgun (WGS) entry which is preliminary data.</text>
</comment>
<feature type="non-terminal residue" evidence="1">
    <location>
        <position position="142"/>
    </location>
</feature>
<evidence type="ECO:0000313" key="1">
    <source>
        <dbReference type="EMBL" id="GAG54444.1"/>
    </source>
</evidence>